<sequence>MGDRPSVRAVLSRARTFAAARPAKQKAGAAAAGVLLASAPFGGLAAAPEPPPQQLRLGQPMTVGPFEVAIDKVVELPDLAPAITPEPTQRVVVVDAVVTLTGDRPEYAVTLTNNLRVTGGGVKTTERPSLYVVDDATRMSVFNPGVSYRLAIAFVTDGPWQGETATVRANQVVFREEDRGTLNPNAWVGLDEIQWQGSVPLERRS</sequence>
<gene>
    <name evidence="1" type="ORF">GCM10023153_20610</name>
</gene>
<accession>A0ABP8JX35</accession>
<dbReference type="Proteomes" id="UP001500390">
    <property type="component" value="Unassembled WGS sequence"/>
</dbReference>
<proteinExistence type="predicted"/>
<protein>
    <submittedName>
        <fullName evidence="1">Uncharacterized protein</fullName>
    </submittedName>
</protein>
<keyword evidence="2" id="KW-1185">Reference proteome</keyword>
<reference evidence="2" key="1">
    <citation type="journal article" date="2019" name="Int. J. Syst. Evol. Microbiol.">
        <title>The Global Catalogue of Microorganisms (GCM) 10K type strain sequencing project: providing services to taxonomists for standard genome sequencing and annotation.</title>
        <authorList>
            <consortium name="The Broad Institute Genomics Platform"/>
            <consortium name="The Broad Institute Genome Sequencing Center for Infectious Disease"/>
            <person name="Wu L."/>
            <person name="Ma J."/>
        </authorList>
    </citation>
    <scope>NUCLEOTIDE SEQUENCE [LARGE SCALE GENOMIC DNA]</scope>
    <source>
        <strain evidence="2">JCM 17738</strain>
    </source>
</reference>
<name>A0ABP8JX35_9MICO</name>
<evidence type="ECO:0000313" key="2">
    <source>
        <dbReference type="Proteomes" id="UP001500390"/>
    </source>
</evidence>
<organism evidence="1 2">
    <name type="scientific">Ornithinibacter aureus</name>
    <dbReference type="NCBI Taxonomy" id="622664"/>
    <lineage>
        <taxon>Bacteria</taxon>
        <taxon>Bacillati</taxon>
        <taxon>Actinomycetota</taxon>
        <taxon>Actinomycetes</taxon>
        <taxon>Micrococcales</taxon>
        <taxon>Intrasporangiaceae</taxon>
        <taxon>Ornithinibacter</taxon>
    </lineage>
</organism>
<comment type="caution">
    <text evidence="1">The sequence shown here is derived from an EMBL/GenBank/DDBJ whole genome shotgun (WGS) entry which is preliminary data.</text>
</comment>
<evidence type="ECO:0000313" key="1">
    <source>
        <dbReference type="EMBL" id="GAA4397070.1"/>
    </source>
</evidence>
<dbReference type="EMBL" id="BAABFX010000028">
    <property type="protein sequence ID" value="GAA4397070.1"/>
    <property type="molecule type" value="Genomic_DNA"/>
</dbReference>